<dbReference type="Gene3D" id="3.40.50.720">
    <property type="entry name" value="NAD(P)-binding Rossmann-like Domain"/>
    <property type="match status" value="1"/>
</dbReference>
<reference evidence="2" key="1">
    <citation type="submission" date="2020-01" db="EMBL/GenBank/DDBJ databases">
        <authorList>
            <consortium name="GenomeTrakr network: Whole genome sequencing for foodborne pathogen traceback"/>
        </authorList>
    </citation>
    <scope>NUCLEOTIDE SEQUENCE</scope>
    <source>
        <strain evidence="2">CFSAN096326</strain>
    </source>
</reference>
<feature type="domain" description="Gfo/Idh/MocA-like oxidoreductase N-terminal" evidence="1">
    <location>
        <begin position="2"/>
        <end position="128"/>
    </location>
</feature>
<dbReference type="SUPFAM" id="SSF51735">
    <property type="entry name" value="NAD(P)-binding Rossmann-fold domains"/>
    <property type="match status" value="1"/>
</dbReference>
<dbReference type="EMBL" id="AANOQJ010000006">
    <property type="protein sequence ID" value="EDP8036477.1"/>
    <property type="molecule type" value="Genomic_DNA"/>
</dbReference>
<comment type="caution">
    <text evidence="2">The sequence shown here is derived from an EMBL/GenBank/DDBJ whole genome shotgun (WGS) entry which is preliminary data.</text>
</comment>
<dbReference type="PANTHER" id="PTHR43377">
    <property type="entry name" value="BILIVERDIN REDUCTASE A"/>
    <property type="match status" value="1"/>
</dbReference>
<accession>A0A6F9MT86</accession>
<dbReference type="Pfam" id="PF01408">
    <property type="entry name" value="GFO_IDH_MocA"/>
    <property type="match status" value="1"/>
</dbReference>
<evidence type="ECO:0000259" key="1">
    <source>
        <dbReference type="Pfam" id="PF01408"/>
    </source>
</evidence>
<dbReference type="InterPro" id="IPR036291">
    <property type="entry name" value="NAD(P)-bd_dom_sf"/>
</dbReference>
<dbReference type="AlphaFoldDB" id="A0A6F9MT86"/>
<dbReference type="PANTHER" id="PTHR43377:SF1">
    <property type="entry name" value="BILIVERDIN REDUCTASE A"/>
    <property type="match status" value="1"/>
</dbReference>
<organism evidence="2">
    <name type="scientific">Campylobacter jejuni</name>
    <dbReference type="NCBI Taxonomy" id="197"/>
    <lineage>
        <taxon>Bacteria</taxon>
        <taxon>Pseudomonadati</taxon>
        <taxon>Campylobacterota</taxon>
        <taxon>Epsilonproteobacteria</taxon>
        <taxon>Campylobacterales</taxon>
        <taxon>Campylobacteraceae</taxon>
        <taxon>Campylobacter</taxon>
    </lineage>
</organism>
<evidence type="ECO:0000313" key="2">
    <source>
        <dbReference type="EMBL" id="EDP8036477.1"/>
    </source>
</evidence>
<dbReference type="InterPro" id="IPR000683">
    <property type="entry name" value="Gfo/Idh/MocA-like_OxRdtase_N"/>
</dbReference>
<dbReference type="InterPro" id="IPR051450">
    <property type="entry name" value="Gfo/Idh/MocA_Oxidoreductases"/>
</dbReference>
<gene>
    <name evidence="2" type="ORF">GRO02_05045</name>
</gene>
<protein>
    <submittedName>
        <fullName evidence="2">Dehydrogenase</fullName>
    </submittedName>
</protein>
<dbReference type="GO" id="GO:0000166">
    <property type="term" value="F:nucleotide binding"/>
    <property type="evidence" value="ECO:0007669"/>
    <property type="project" value="InterPro"/>
</dbReference>
<sequence length="322" mass="37848">MIKILLIGCGQLGIRYLQGFFSSHHELIVQIIEPSNLSRANVDNMFYADANTSKKYFFIDSIEEVLNDINFAVIATSSNVRYQIFEELINKKQIKKIILEKVLFQKEQEYFKALKLIRENGIRCWVNHTRRMFPFYRKIREYLKDSKYFSFSVSGGGWGIACNALHFLDCIEFLSQSKIDFIDFSNLNKVLYPSKREGFLELNGLIAGKTNKVSFSLISMEEYSPVLIDIHSENMHIIIDESKGFYYIRGKNNNWDKFEYFEEKICYFQSELSSILIEDLLNDSCQLPEYEEAMDLHLKFIVPLIEYINSFSENKYNYCPIT</sequence>
<proteinExistence type="predicted"/>
<name>A0A6F9MT86_CAMJU</name>